<keyword evidence="2" id="KW-1185">Reference proteome</keyword>
<reference evidence="1 2" key="1">
    <citation type="journal article" date="2024" name="Front. Microbiol.">
        <title>Novel thermophilic genera Geochorda gen. nov. and Carboxydochorda gen. nov. from the deep terrestrial subsurface reveal the ecophysiological diversity in the class Limnochordia.</title>
        <authorList>
            <person name="Karnachuk O.V."/>
            <person name="Lukina A.P."/>
            <person name="Avakyan M.R."/>
            <person name="Kadnikov V.V."/>
            <person name="Begmatov S."/>
            <person name="Beletsky A.V."/>
            <person name="Vlasova K.G."/>
            <person name="Novikov A.A."/>
            <person name="Shcherbakova V.A."/>
            <person name="Mardanov A.V."/>
            <person name="Ravin N.V."/>
        </authorList>
    </citation>
    <scope>NUCLEOTIDE SEQUENCE [LARGE SCALE GENOMIC DNA]</scope>
    <source>
        <strain evidence="1 2">L945</strain>
    </source>
</reference>
<accession>A0ABZ1BWN3</accession>
<dbReference type="Proteomes" id="UP001332192">
    <property type="component" value="Chromosome"/>
</dbReference>
<name>A0ABZ1BWN3_9FIRM</name>
<organism evidence="1 2">
    <name type="scientific">Carboxydichorda subterranea</name>
    <dbReference type="NCBI Taxonomy" id="3109565"/>
    <lineage>
        <taxon>Bacteria</taxon>
        <taxon>Bacillati</taxon>
        <taxon>Bacillota</taxon>
        <taxon>Limnochordia</taxon>
        <taxon>Limnochordales</taxon>
        <taxon>Geochordaceae</taxon>
        <taxon>Carboxydichorda</taxon>
    </lineage>
</organism>
<dbReference type="RefSeq" id="WP_324716486.1">
    <property type="nucleotide sequence ID" value="NZ_CP141615.1"/>
</dbReference>
<gene>
    <name evidence="1" type="ORF">U7230_14195</name>
</gene>
<evidence type="ECO:0000313" key="1">
    <source>
        <dbReference type="EMBL" id="WRP17214.1"/>
    </source>
</evidence>
<sequence length="45" mass="5226">MDRLPESADQIRVMPVEVAKRYARDSLQTPQYTAGARRSYRWKAG</sequence>
<proteinExistence type="predicted"/>
<dbReference type="EMBL" id="CP141615">
    <property type="protein sequence ID" value="WRP17214.1"/>
    <property type="molecule type" value="Genomic_DNA"/>
</dbReference>
<evidence type="ECO:0000313" key="2">
    <source>
        <dbReference type="Proteomes" id="UP001332192"/>
    </source>
</evidence>
<protein>
    <submittedName>
        <fullName evidence="1">Uncharacterized protein</fullName>
    </submittedName>
</protein>